<name>A0ACC2LMH8_PERAE</name>
<reference evidence="1 2" key="1">
    <citation type="journal article" date="2022" name="Hortic Res">
        <title>A haplotype resolved chromosomal level avocado genome allows analysis of novel avocado genes.</title>
        <authorList>
            <person name="Nath O."/>
            <person name="Fletcher S.J."/>
            <person name="Hayward A."/>
            <person name="Shaw L.M."/>
            <person name="Masouleh A.K."/>
            <person name="Furtado A."/>
            <person name="Henry R.J."/>
            <person name="Mitter N."/>
        </authorList>
    </citation>
    <scope>NUCLEOTIDE SEQUENCE [LARGE SCALE GENOMIC DNA]</scope>
    <source>
        <strain evidence="2">cv. Hass</strain>
    </source>
</reference>
<organism evidence="1 2">
    <name type="scientific">Persea americana</name>
    <name type="common">Avocado</name>
    <dbReference type="NCBI Taxonomy" id="3435"/>
    <lineage>
        <taxon>Eukaryota</taxon>
        <taxon>Viridiplantae</taxon>
        <taxon>Streptophyta</taxon>
        <taxon>Embryophyta</taxon>
        <taxon>Tracheophyta</taxon>
        <taxon>Spermatophyta</taxon>
        <taxon>Magnoliopsida</taxon>
        <taxon>Magnoliidae</taxon>
        <taxon>Laurales</taxon>
        <taxon>Lauraceae</taxon>
        <taxon>Persea</taxon>
    </lineage>
</organism>
<accession>A0ACC2LMH8</accession>
<proteinExistence type="predicted"/>
<sequence length="436" mass="47720">MPPAPSQQQQQQHSRINLSELKAQIVKKLGPERSQRYFNCLNRFLSQKLGKGEFDKLCYLTFGRENLPLHNQLIGSILKNAGNGRVPPPAPEKEAPRLVKLGRKRSPQKEGGPSPAQAPMPPSLIWGNGDVLPMSPRRSRSGTRDRRSRDRPSPLGRNGKTDPASHLLVADDEAARKSVMENGDWNSCDLERPMQHHQGPAEQPEDERGISLLPPAKRPRIKRSPPDGMVPVHSKYPVDVIVVEDEEVAEHPTAINSTRSPLQAPLGIPFCSASVGGARRALPVASSSVSFASSVDCGELSDTESLKKRMEQIAGILGLNGVSMDCANLLNNALDTYLKGLIRSCVEQVMVKSAQEPIKHSMNKLPLHGNLINGVLPGHHMHIQSSGGSGVVAQEPKSHRPVSLLDFKVAMELKPQQLGEDWPVLLEKICLHPCEE</sequence>
<evidence type="ECO:0000313" key="2">
    <source>
        <dbReference type="Proteomes" id="UP001234297"/>
    </source>
</evidence>
<protein>
    <submittedName>
        <fullName evidence="1">Uncharacterized protein</fullName>
    </submittedName>
</protein>
<comment type="caution">
    <text evidence="1">The sequence shown here is derived from an EMBL/GenBank/DDBJ whole genome shotgun (WGS) entry which is preliminary data.</text>
</comment>
<evidence type="ECO:0000313" key="1">
    <source>
        <dbReference type="EMBL" id="KAJ8634585.1"/>
    </source>
</evidence>
<dbReference type="EMBL" id="CM056811">
    <property type="protein sequence ID" value="KAJ8634585.1"/>
    <property type="molecule type" value="Genomic_DNA"/>
</dbReference>
<gene>
    <name evidence="1" type="ORF">MRB53_008852</name>
</gene>
<dbReference type="Proteomes" id="UP001234297">
    <property type="component" value="Chromosome 3"/>
</dbReference>
<keyword evidence="2" id="KW-1185">Reference proteome</keyword>